<dbReference type="InterPro" id="IPR022419">
    <property type="entry name" value="Porphobilin_deaminase_cofac_BS"/>
</dbReference>
<dbReference type="InterPro" id="IPR022417">
    <property type="entry name" value="Porphobilin_deaminase_N"/>
</dbReference>
<dbReference type="SUPFAM" id="SSF54782">
    <property type="entry name" value="Porphobilinogen deaminase (hydroxymethylbilane synthase), C-terminal domain"/>
    <property type="match status" value="1"/>
</dbReference>
<evidence type="ECO:0000313" key="10">
    <source>
        <dbReference type="Proteomes" id="UP001166784"/>
    </source>
</evidence>
<evidence type="ECO:0000259" key="8">
    <source>
        <dbReference type="Pfam" id="PF03900"/>
    </source>
</evidence>
<dbReference type="Gene3D" id="3.40.190.10">
    <property type="entry name" value="Periplasmic binding protein-like II"/>
    <property type="match status" value="2"/>
</dbReference>
<proteinExistence type="inferred from homology"/>
<gene>
    <name evidence="6 9" type="primary">hemC</name>
    <name evidence="9" type="ORF">MMA15_13715</name>
</gene>
<dbReference type="PROSITE" id="PS00533">
    <property type="entry name" value="PORPHOBILINOGEN_DEAM"/>
    <property type="match status" value="1"/>
</dbReference>
<dbReference type="EMBL" id="JAKWJU010000002">
    <property type="protein sequence ID" value="MCH6161415.1"/>
    <property type="molecule type" value="Genomic_DNA"/>
</dbReference>
<comment type="catalytic activity">
    <reaction evidence="5 6">
        <text>4 porphobilinogen + H2O = hydroxymethylbilane + 4 NH4(+)</text>
        <dbReference type="Rhea" id="RHEA:13185"/>
        <dbReference type="ChEBI" id="CHEBI:15377"/>
        <dbReference type="ChEBI" id="CHEBI:28938"/>
        <dbReference type="ChEBI" id="CHEBI:57845"/>
        <dbReference type="ChEBI" id="CHEBI:58126"/>
        <dbReference type="EC" id="2.5.1.61"/>
    </reaction>
</comment>
<evidence type="ECO:0000256" key="4">
    <source>
        <dbReference type="ARBA" id="ARBA00023244"/>
    </source>
</evidence>
<sequence>MTDIPGFVERTLRIGTRSSPMALVQAGHVADLLRSRVPGLATQTVPITASGDTWTGSLTEAGGKGLFVKDVDLRLQQGEVDVAVHCLKDVPGDQPLPDGLVFAATPPRADPLDVLLVPEASTAASLADLPHGAAVATSSVRRRAQLLAQRPDLRTPEVRGAVGTRLEKLDGLRDGLEADAMVLAKAGLLRLGLTHRIRYEFPPTEMLPAVGAGVLAVHCRHDDDAVLAMLRLIDDPRTHAEATAERSMLQGLDGHCNSPVAGHCTTDDTGRLTLHGMVFTPDGRHTAHTQLGAPSAESAADLGTRACTELLRGGARAIIDVSAPGG</sequence>
<protein>
    <recommendedName>
        <fullName evidence="6">Porphobilinogen deaminase</fullName>
        <shortName evidence="6">PBG</shortName>
        <ecNumber evidence="6">2.5.1.61</ecNumber>
    </recommendedName>
    <alternativeName>
        <fullName evidence="6">Hydroxymethylbilane synthase</fullName>
        <shortName evidence="6">HMBS</shortName>
    </alternativeName>
    <alternativeName>
        <fullName evidence="6">Pre-uroporphyrinogen synthase</fullName>
    </alternativeName>
</protein>
<dbReference type="InterPro" id="IPR036803">
    <property type="entry name" value="Porphobilinogen_deaminase_C_sf"/>
</dbReference>
<keyword evidence="3 6" id="KW-0808">Transferase</keyword>
<dbReference type="EC" id="2.5.1.61" evidence="6"/>
<dbReference type="Pfam" id="PF01379">
    <property type="entry name" value="Porphobil_deam"/>
    <property type="match status" value="1"/>
</dbReference>
<evidence type="ECO:0000256" key="5">
    <source>
        <dbReference type="ARBA" id="ARBA00048169"/>
    </source>
</evidence>
<evidence type="ECO:0000256" key="3">
    <source>
        <dbReference type="ARBA" id="ARBA00022679"/>
    </source>
</evidence>
<dbReference type="SUPFAM" id="SSF53850">
    <property type="entry name" value="Periplasmic binding protein-like II"/>
    <property type="match status" value="1"/>
</dbReference>
<dbReference type="NCBIfam" id="TIGR00212">
    <property type="entry name" value="hemC"/>
    <property type="match status" value="1"/>
</dbReference>
<dbReference type="PANTHER" id="PTHR11557:SF0">
    <property type="entry name" value="PORPHOBILINOGEN DEAMINASE"/>
    <property type="match status" value="1"/>
</dbReference>
<dbReference type="Gene3D" id="3.30.160.40">
    <property type="entry name" value="Porphobilinogen deaminase, C-terminal domain"/>
    <property type="match status" value="1"/>
</dbReference>
<feature type="domain" description="Porphobilinogen deaminase C-terminal" evidence="8">
    <location>
        <begin position="241"/>
        <end position="311"/>
    </location>
</feature>
<comment type="subunit">
    <text evidence="6">Monomer.</text>
</comment>
<dbReference type="InterPro" id="IPR022418">
    <property type="entry name" value="Porphobilinogen_deaminase_C"/>
</dbReference>
<dbReference type="Proteomes" id="UP001166784">
    <property type="component" value="Unassembled WGS sequence"/>
</dbReference>
<reference evidence="9" key="1">
    <citation type="submission" date="2022-03" db="EMBL/GenBank/DDBJ databases">
        <authorList>
            <person name="Santos J.D.N."/>
            <person name="Kallscheuer N."/>
            <person name="Jogler C."/>
            <person name="Lage O.M."/>
        </authorList>
    </citation>
    <scope>NUCLEOTIDE SEQUENCE</scope>
    <source>
        <strain evidence="9">M600PL45_2</strain>
    </source>
</reference>
<keyword evidence="10" id="KW-1185">Reference proteome</keyword>
<comment type="function">
    <text evidence="1 6">Tetrapolymerization of the monopyrrole PBG into the hydroxymethylbilane pre-uroporphyrinogen in several discrete steps.</text>
</comment>
<dbReference type="GO" id="GO:0004418">
    <property type="term" value="F:hydroxymethylbilane synthase activity"/>
    <property type="evidence" value="ECO:0007669"/>
    <property type="project" value="UniProtKB-EC"/>
</dbReference>
<comment type="miscellaneous">
    <text evidence="6">The porphobilinogen subunits are added to the dipyrromethane group.</text>
</comment>
<reference evidence="9" key="2">
    <citation type="journal article" date="2023" name="Int. J. Syst. Evol. Microbiol.">
        <title>Streptomyces marispadix sp. nov., isolated from marine beach sediment of the Northern Coast of Portugal.</title>
        <authorList>
            <person name="dos Santos J.D.N."/>
            <person name="Vitorino I.R."/>
            <person name="Kallscheuer N."/>
            <person name="Srivastava A."/>
            <person name="Krautwurst S."/>
            <person name="Marz M."/>
            <person name="Jogler C."/>
            <person name="Lobo Da Cunha A."/>
            <person name="Catita J."/>
            <person name="Goncalves H."/>
            <person name="Gonzalez I."/>
            <person name="Reyes F."/>
            <person name="Lage O.M."/>
        </authorList>
    </citation>
    <scope>NUCLEOTIDE SEQUENCE</scope>
    <source>
        <strain evidence="9">M600PL45_2</strain>
    </source>
</reference>
<comment type="caution">
    <text evidence="9">The sequence shown here is derived from an EMBL/GenBank/DDBJ whole genome shotgun (WGS) entry which is preliminary data.</text>
</comment>
<comment type="similarity">
    <text evidence="2 6">Belongs to the HMBS family.</text>
</comment>
<organism evidence="9 10">
    <name type="scientific">Streptomyces marispadix</name>
    <dbReference type="NCBI Taxonomy" id="2922868"/>
    <lineage>
        <taxon>Bacteria</taxon>
        <taxon>Bacillati</taxon>
        <taxon>Actinomycetota</taxon>
        <taxon>Actinomycetes</taxon>
        <taxon>Kitasatosporales</taxon>
        <taxon>Streptomycetaceae</taxon>
        <taxon>Streptomyces</taxon>
    </lineage>
</organism>
<accession>A0ABS9SYR6</accession>
<dbReference type="HAMAP" id="MF_00260">
    <property type="entry name" value="Porphobil_deam"/>
    <property type="match status" value="1"/>
</dbReference>
<feature type="domain" description="Porphobilinogen deaminase N-terminal" evidence="7">
    <location>
        <begin position="12"/>
        <end position="226"/>
    </location>
</feature>
<name>A0ABS9SYR6_9ACTN</name>
<keyword evidence="4 6" id="KW-0627">Porphyrin biosynthesis</keyword>
<evidence type="ECO:0000256" key="1">
    <source>
        <dbReference type="ARBA" id="ARBA00002869"/>
    </source>
</evidence>
<dbReference type="PANTHER" id="PTHR11557">
    <property type="entry name" value="PORPHOBILINOGEN DEAMINASE"/>
    <property type="match status" value="1"/>
</dbReference>
<evidence type="ECO:0000259" key="7">
    <source>
        <dbReference type="Pfam" id="PF01379"/>
    </source>
</evidence>
<feature type="modified residue" description="S-(dipyrrolylmethanemethyl)cysteine" evidence="6">
    <location>
        <position position="256"/>
    </location>
</feature>
<comment type="cofactor">
    <cofactor evidence="6">
        <name>dipyrromethane</name>
        <dbReference type="ChEBI" id="CHEBI:60342"/>
    </cofactor>
    <text evidence="6">Binds 1 dipyrromethane group covalently.</text>
</comment>
<evidence type="ECO:0000313" key="9">
    <source>
        <dbReference type="EMBL" id="MCH6161415.1"/>
    </source>
</evidence>
<dbReference type="PIRSF" id="PIRSF001438">
    <property type="entry name" value="4pyrrol_synth_OHMeBilane_synth"/>
    <property type="match status" value="1"/>
</dbReference>
<dbReference type="InterPro" id="IPR000860">
    <property type="entry name" value="HemC"/>
</dbReference>
<dbReference type="PRINTS" id="PR00151">
    <property type="entry name" value="PORPHBDMNASE"/>
</dbReference>
<dbReference type="Pfam" id="PF03900">
    <property type="entry name" value="Porphobil_deamC"/>
    <property type="match status" value="1"/>
</dbReference>
<evidence type="ECO:0000256" key="6">
    <source>
        <dbReference type="HAMAP-Rule" id="MF_00260"/>
    </source>
</evidence>
<evidence type="ECO:0000256" key="2">
    <source>
        <dbReference type="ARBA" id="ARBA00005638"/>
    </source>
</evidence>